<gene>
    <name evidence="1" type="ORF">EJ06DRAFT_532910</name>
</gene>
<organism evidence="1 2">
    <name type="scientific">Trichodelitschia bisporula</name>
    <dbReference type="NCBI Taxonomy" id="703511"/>
    <lineage>
        <taxon>Eukaryota</taxon>
        <taxon>Fungi</taxon>
        <taxon>Dikarya</taxon>
        <taxon>Ascomycota</taxon>
        <taxon>Pezizomycotina</taxon>
        <taxon>Dothideomycetes</taxon>
        <taxon>Dothideomycetes incertae sedis</taxon>
        <taxon>Phaeotrichales</taxon>
        <taxon>Phaeotrichaceae</taxon>
        <taxon>Trichodelitschia</taxon>
    </lineage>
</organism>
<evidence type="ECO:0000313" key="1">
    <source>
        <dbReference type="EMBL" id="KAF2397924.1"/>
    </source>
</evidence>
<keyword evidence="2" id="KW-1185">Reference proteome</keyword>
<accession>A0A6G1HPT1</accession>
<dbReference type="EMBL" id="ML996702">
    <property type="protein sequence ID" value="KAF2397924.1"/>
    <property type="molecule type" value="Genomic_DNA"/>
</dbReference>
<name>A0A6G1HPT1_9PEZI</name>
<protein>
    <submittedName>
        <fullName evidence="1">Uncharacterized protein</fullName>
    </submittedName>
</protein>
<proteinExistence type="predicted"/>
<dbReference type="Proteomes" id="UP000799640">
    <property type="component" value="Unassembled WGS sequence"/>
</dbReference>
<dbReference type="AlphaFoldDB" id="A0A6G1HPT1"/>
<sequence length="162" mass="17751">MPTHLLIYKPHDRTLAVGQLHSNNQAWDTQHYQGRTGAGKRGRICENLRMPVKKQSTAAWPRHITGDGALANRVYPVCSSSREMGVVPMRRERLVDPFTLHCCSSSTGEEAVQGARGMRAPASTGAESREIELGVSRQLQVALPTLCCSPRAGEGGGRFQRE</sequence>
<evidence type="ECO:0000313" key="2">
    <source>
        <dbReference type="Proteomes" id="UP000799640"/>
    </source>
</evidence>
<reference evidence="1" key="1">
    <citation type="journal article" date="2020" name="Stud. Mycol.">
        <title>101 Dothideomycetes genomes: a test case for predicting lifestyles and emergence of pathogens.</title>
        <authorList>
            <person name="Haridas S."/>
            <person name="Albert R."/>
            <person name="Binder M."/>
            <person name="Bloem J."/>
            <person name="Labutti K."/>
            <person name="Salamov A."/>
            <person name="Andreopoulos B."/>
            <person name="Baker S."/>
            <person name="Barry K."/>
            <person name="Bills G."/>
            <person name="Bluhm B."/>
            <person name="Cannon C."/>
            <person name="Castanera R."/>
            <person name="Culley D."/>
            <person name="Daum C."/>
            <person name="Ezra D."/>
            <person name="Gonzalez J."/>
            <person name="Henrissat B."/>
            <person name="Kuo A."/>
            <person name="Liang C."/>
            <person name="Lipzen A."/>
            <person name="Lutzoni F."/>
            <person name="Magnuson J."/>
            <person name="Mondo S."/>
            <person name="Nolan M."/>
            <person name="Ohm R."/>
            <person name="Pangilinan J."/>
            <person name="Park H.-J."/>
            <person name="Ramirez L."/>
            <person name="Alfaro M."/>
            <person name="Sun H."/>
            <person name="Tritt A."/>
            <person name="Yoshinaga Y."/>
            <person name="Zwiers L.-H."/>
            <person name="Turgeon B."/>
            <person name="Goodwin S."/>
            <person name="Spatafora J."/>
            <person name="Crous P."/>
            <person name="Grigoriev I."/>
        </authorList>
    </citation>
    <scope>NUCLEOTIDE SEQUENCE</scope>
    <source>
        <strain evidence="1">CBS 262.69</strain>
    </source>
</reference>